<evidence type="ECO:0008006" key="4">
    <source>
        <dbReference type="Google" id="ProtNLM"/>
    </source>
</evidence>
<feature type="compositionally biased region" description="Basic and acidic residues" evidence="1">
    <location>
        <begin position="122"/>
        <end position="137"/>
    </location>
</feature>
<dbReference type="RefSeq" id="XP_018243667.1">
    <property type="nucleotide sequence ID" value="XM_018386493.1"/>
</dbReference>
<dbReference type="Pfam" id="PF08555">
    <property type="entry name" value="FAM32A"/>
    <property type="match status" value="1"/>
</dbReference>
<dbReference type="PANTHER" id="PTHR13282:SF6">
    <property type="entry name" value="PROTEIN FAM32A"/>
    <property type="match status" value="1"/>
</dbReference>
<evidence type="ECO:0000313" key="3">
    <source>
        <dbReference type="Proteomes" id="UP000009097"/>
    </source>
</evidence>
<dbReference type="InterPro" id="IPR013865">
    <property type="entry name" value="FAM32A"/>
</dbReference>
<reference evidence="2" key="2">
    <citation type="journal article" date="2010" name="Nature">
        <title>Comparative genomics reveals mobile pathogenicity chromosomes in Fusarium.</title>
        <authorList>
            <person name="Ma L.J."/>
            <person name="van der Does H.C."/>
            <person name="Borkovich K.A."/>
            <person name="Coleman J.J."/>
            <person name="Daboussi M.J."/>
            <person name="Di Pietro A."/>
            <person name="Dufresne M."/>
            <person name="Freitag M."/>
            <person name="Grabherr M."/>
            <person name="Henrissat B."/>
            <person name="Houterman P.M."/>
            <person name="Kang S."/>
            <person name="Shim W.B."/>
            <person name="Woloshuk C."/>
            <person name="Xie X."/>
            <person name="Xu J.R."/>
            <person name="Antoniw J."/>
            <person name="Baker S.E."/>
            <person name="Bluhm B.H."/>
            <person name="Breakspear A."/>
            <person name="Brown D.W."/>
            <person name="Butchko R.A."/>
            <person name="Chapman S."/>
            <person name="Coulson R."/>
            <person name="Coutinho P.M."/>
            <person name="Danchin E.G."/>
            <person name="Diener A."/>
            <person name="Gale L.R."/>
            <person name="Gardiner D.M."/>
            <person name="Goff S."/>
            <person name="Hammond-Kosack K.E."/>
            <person name="Hilburn K."/>
            <person name="Hua-Van A."/>
            <person name="Jonkers W."/>
            <person name="Kazan K."/>
            <person name="Kodira C.D."/>
            <person name="Koehrsen M."/>
            <person name="Kumar L."/>
            <person name="Lee Y.H."/>
            <person name="Li L."/>
            <person name="Manners J.M."/>
            <person name="Miranda-Saavedra D."/>
            <person name="Mukherjee M."/>
            <person name="Park G."/>
            <person name="Park J."/>
            <person name="Park S.Y."/>
            <person name="Proctor R.H."/>
            <person name="Regev A."/>
            <person name="Ruiz-Roldan M.C."/>
            <person name="Sain D."/>
            <person name="Sakthikumar S."/>
            <person name="Sykes S."/>
            <person name="Schwartz D.C."/>
            <person name="Turgeon B.G."/>
            <person name="Wapinski I."/>
            <person name="Yoder O."/>
            <person name="Young S."/>
            <person name="Zeng Q."/>
            <person name="Zhou S."/>
            <person name="Galagan J."/>
            <person name="Cuomo C.A."/>
            <person name="Kistler H.C."/>
            <person name="Rep M."/>
        </authorList>
    </citation>
    <scope>NUCLEOTIDE SEQUENCE [LARGE SCALE GENOMIC DNA]</scope>
    <source>
        <strain evidence="2">4287</strain>
    </source>
</reference>
<dbReference type="OrthoDB" id="205403at2759"/>
<evidence type="ECO:0000313" key="2">
    <source>
        <dbReference type="EMBL" id="KNB05622.1"/>
    </source>
</evidence>
<evidence type="ECO:0000256" key="1">
    <source>
        <dbReference type="SAM" id="MobiDB-lite"/>
    </source>
</evidence>
<dbReference type="GO" id="GO:0005730">
    <property type="term" value="C:nucleolus"/>
    <property type="evidence" value="ECO:0007669"/>
    <property type="project" value="TreeGrafter"/>
</dbReference>
<organism evidence="2 3">
    <name type="scientific">Fusarium oxysporum f. sp. lycopersici (strain 4287 / CBS 123668 / FGSC 9935 / NRRL 34936)</name>
    <name type="common">Fusarium vascular wilt of tomato</name>
    <dbReference type="NCBI Taxonomy" id="426428"/>
    <lineage>
        <taxon>Eukaryota</taxon>
        <taxon>Fungi</taxon>
        <taxon>Dikarya</taxon>
        <taxon>Ascomycota</taxon>
        <taxon>Pezizomycotina</taxon>
        <taxon>Sordariomycetes</taxon>
        <taxon>Hypocreomycetidae</taxon>
        <taxon>Hypocreales</taxon>
        <taxon>Nectriaceae</taxon>
        <taxon>Fusarium</taxon>
        <taxon>Fusarium oxysporum species complex</taxon>
    </lineage>
</organism>
<dbReference type="PANTHER" id="PTHR13282">
    <property type="entry name" value="PROTEIN FAM32A"/>
    <property type="match status" value="1"/>
</dbReference>
<proteinExistence type="predicted"/>
<dbReference type="AlphaFoldDB" id="A0A0J9WMJ1"/>
<protein>
    <recommendedName>
        <fullName evidence="4">DUF1754-domain-containing protein</fullName>
    </recommendedName>
</protein>
<dbReference type="EMBL" id="DS231703">
    <property type="protein sequence ID" value="KNB05622.1"/>
    <property type="molecule type" value="Genomic_DNA"/>
</dbReference>
<gene>
    <name evidence="2" type="ORF">FOXG_07839</name>
</gene>
<dbReference type="Proteomes" id="UP000009097">
    <property type="component" value="Unassembled WGS sequence"/>
</dbReference>
<dbReference type="GeneID" id="28949498"/>
<feature type="region of interest" description="Disordered" evidence="1">
    <location>
        <begin position="74"/>
        <end position="140"/>
    </location>
</feature>
<dbReference type="KEGG" id="fox:FOXG_07839"/>
<sequence length="192" mass="21742">MDQKHITSLASPLALFSGAQPLAPPHIAYLSHSFMINVKSMIIAFPTTLLKHHNTMGSNDYAAVGGGGALKLKGAKIHKKKKKRDKTDLEKNLDTGNKDEEKRRKKDREEQEPHDEDDEDKPEVQKTEAQKRHEEIKKKRAGLSLPYILLKLAESSSSRPELLKTHKERVEELNTYLSRLSEHHDMPRIGPG</sequence>
<dbReference type="VEuPathDB" id="FungiDB:FOXG_07839"/>
<feature type="compositionally biased region" description="Basic residues" evidence="1">
    <location>
        <begin position="74"/>
        <end position="84"/>
    </location>
</feature>
<reference evidence="2" key="1">
    <citation type="submission" date="2007-04" db="EMBL/GenBank/DDBJ databases">
        <authorList>
            <consortium name="The Broad Institute Genome Sequencing Platform"/>
            <person name="Birren B."/>
            <person name="Lander E."/>
            <person name="Galagan J."/>
            <person name="Nusbaum C."/>
            <person name="Devon K."/>
            <person name="Ma L.-J."/>
            <person name="Jaffe D."/>
            <person name="Butler J."/>
            <person name="Alvarez P."/>
            <person name="Gnerre S."/>
            <person name="Grabherr M."/>
            <person name="Kleber M."/>
            <person name="Mauceli E."/>
            <person name="Brockman W."/>
            <person name="MacCallum I.A."/>
            <person name="Young S."/>
            <person name="LaButti K."/>
            <person name="DeCaprio D."/>
            <person name="Crawford M."/>
            <person name="Koehrsen M."/>
            <person name="Engels R."/>
            <person name="Montgomery P."/>
            <person name="Pearson M."/>
            <person name="Howarth C."/>
            <person name="Larson L."/>
            <person name="White J."/>
            <person name="O'Leary S."/>
            <person name="Kodira C."/>
            <person name="Zeng Q."/>
            <person name="Yandava C."/>
            <person name="Alvarado L."/>
            <person name="Kistler C."/>
            <person name="Shim W.-B."/>
            <person name="Kang S."/>
            <person name="Woloshuk C."/>
        </authorList>
    </citation>
    <scope>NUCLEOTIDE SEQUENCE</scope>
    <source>
        <strain evidence="2">4287</strain>
    </source>
</reference>
<feature type="compositionally biased region" description="Acidic residues" evidence="1">
    <location>
        <begin position="112"/>
        <end position="121"/>
    </location>
</feature>
<accession>A0A0J9WMJ1</accession>
<name>A0A0J9WMJ1_FUSO4</name>
<feature type="compositionally biased region" description="Basic and acidic residues" evidence="1">
    <location>
        <begin position="85"/>
        <end position="111"/>
    </location>
</feature>